<dbReference type="RefSeq" id="WP_006830724.1">
    <property type="nucleotide sequence ID" value="NZ_AJYB01000046.1"/>
</dbReference>
<reference evidence="1 2" key="1">
    <citation type="journal article" date="2012" name="J. Bacteriol.">
        <title>Genome Sequence of the Antarctic Psychrophile Bacterium Planococcus antarcticus DSM 14505.</title>
        <authorList>
            <person name="Margolles A."/>
            <person name="Gueimonde M."/>
            <person name="Sanchez B."/>
        </authorList>
    </citation>
    <scope>NUCLEOTIDE SEQUENCE [LARGE SCALE GENOMIC DNA]</scope>
    <source>
        <strain evidence="1 2">DSM 14505</strain>
    </source>
</reference>
<organism evidence="1 2">
    <name type="scientific">Planococcus antarcticus DSM 14505</name>
    <dbReference type="NCBI Taxonomy" id="1185653"/>
    <lineage>
        <taxon>Bacteria</taxon>
        <taxon>Bacillati</taxon>
        <taxon>Bacillota</taxon>
        <taxon>Bacilli</taxon>
        <taxon>Bacillales</taxon>
        <taxon>Caryophanaceae</taxon>
        <taxon>Planococcus</taxon>
    </lineage>
</organism>
<accession>A0AA87IJU5</accession>
<comment type="caution">
    <text evidence="1">The sequence shown here is derived from an EMBL/GenBank/DDBJ whole genome shotgun (WGS) entry which is preliminary data.</text>
</comment>
<name>A0AA87IJU5_9BACL</name>
<evidence type="ECO:0000313" key="2">
    <source>
        <dbReference type="Proteomes" id="UP000004725"/>
    </source>
</evidence>
<dbReference type="Proteomes" id="UP000004725">
    <property type="component" value="Unassembled WGS sequence"/>
</dbReference>
<protein>
    <submittedName>
        <fullName evidence="1">Uncharacterized protein</fullName>
    </submittedName>
</protein>
<gene>
    <name evidence="1" type="ORF">A1A1_13822</name>
</gene>
<dbReference type="EMBL" id="AJYB01000046">
    <property type="protein sequence ID" value="EIM05904.1"/>
    <property type="molecule type" value="Genomic_DNA"/>
</dbReference>
<proteinExistence type="predicted"/>
<sequence>MLINVSAIQKMVKKVLMYQVLTNFDAKIKDKDLQLTHRELSVRTGRAPSWFNNSFTGLEDLQVSSFLRILAAASERSEEKTGREIDEAFLRDILTSEAIETANALNRLAVEDDNHLLSFIQSEETLFLNLISYWGILNEKNKLDSTEEETLNEIRSILNTDSGTEQEEDHEQ</sequence>
<dbReference type="AlphaFoldDB" id="A0AA87IJU5"/>
<evidence type="ECO:0000313" key="1">
    <source>
        <dbReference type="EMBL" id="EIM05904.1"/>
    </source>
</evidence>